<evidence type="ECO:0000313" key="1">
    <source>
        <dbReference type="EMBL" id="KNE00149.1"/>
    </source>
</evidence>
<reference evidence="2" key="1">
    <citation type="journal article" date="2015" name="BMC Genomics">
        <title>Draft genome of a commonly misdiagnosed multidrug resistant pathogen Candida auris.</title>
        <authorList>
            <person name="Chatterjee S."/>
            <person name="Alampalli S.V."/>
            <person name="Nageshan R.K."/>
            <person name="Chettiar S.T."/>
            <person name="Joshi S."/>
            <person name="Tatu U.S."/>
        </authorList>
    </citation>
    <scope>NUCLEOTIDE SEQUENCE [LARGE SCALE GENOMIC DNA]</scope>
    <source>
        <strain evidence="2">6684</strain>
    </source>
</reference>
<dbReference type="VEuPathDB" id="FungiDB:CJI97_001072"/>
<name>A0A0L0P1L4_CANAR</name>
<dbReference type="VEuPathDB" id="FungiDB:CJJ07_004206"/>
<dbReference type="VEuPathDB" id="FungiDB:QG37_03098"/>
<comment type="caution">
    <text evidence="1">The sequence shown here is derived from an EMBL/GenBank/DDBJ whole genome shotgun (WGS) entry which is preliminary data.</text>
</comment>
<evidence type="ECO:0000313" key="2">
    <source>
        <dbReference type="Proteomes" id="UP000037122"/>
    </source>
</evidence>
<proteinExistence type="predicted"/>
<accession>A0A0L0P1L4</accession>
<dbReference type="AlphaFoldDB" id="A0A0L0P1L4"/>
<dbReference type="VEuPathDB" id="FungiDB:B9J08_001052"/>
<dbReference type="VEuPathDB" id="FungiDB:CJI96_0001438"/>
<organism evidence="1 2">
    <name type="scientific">Candidozyma auris</name>
    <name type="common">Yeast</name>
    <name type="synonym">Candida auris</name>
    <dbReference type="NCBI Taxonomy" id="498019"/>
    <lineage>
        <taxon>Eukaryota</taxon>
        <taxon>Fungi</taxon>
        <taxon>Dikarya</taxon>
        <taxon>Ascomycota</taxon>
        <taxon>Saccharomycotina</taxon>
        <taxon>Pichiomycetes</taxon>
        <taxon>Metschnikowiaceae</taxon>
        <taxon>Candidozyma</taxon>
    </lineage>
</organism>
<dbReference type="Proteomes" id="UP000037122">
    <property type="component" value="Unassembled WGS sequence"/>
</dbReference>
<sequence>MSSTQSLSFVIIERLQKLRDISKPPLYNGAILGGKVKYLSHFSRTILDDDNIIRATEVEVELASIPPTRVIYPSVLPNSVGLGQDHEDQCVLFSIVHPNQVHSKESIGQGKLAQHKQLIGGSFIKVGKKRFCFHPSHPFDTDSLNNANSPLSIEKYCLETNEGMLTFSFESIFIKPDWFFQGESHIVAPKARISDFLSLRLNLEHDSVSTLATLSVTRVTVILEELKVYSPFLEDFSKKPSEMIRSTLLDRKCMKFLECGERSAVLDRGLYDCQLPNLGPTCFTNDLKRSYRVRIDIRLAAEDVTFSLQTHMNIAVADLDHSKFERLDPFLEPQWSHRHNVCLLAFRRDEYRCLEEEKSVYRKIAFKQDGYFSHETKTYPVGDKIFTVSKIKFVCLTKDVDNSWEKCNCDSPDAFEISSLRMSDCYIISELRPAFISQALSSSQRLATLCLKQGDLSCPFTFPSNAPCHDVKFLNYQWRNPCISTEIIPAKGALSFTYNKPDHFLCINDSHVIVSRKDLADFFTLHLIPDRAAEVLRFDEMQLSLEHITIFLEQHESENLPGKFHRKLTIITLVKNDEPELLFDDSVRVNDRKILTFPRAVYNCTIPLMKPTFFSNDLIREFMIRAIVKLKLSDGDVVTMEACTPVEVPRFENMIRNTEPPPYASR</sequence>
<gene>
    <name evidence="1" type="ORF">QG37_03098</name>
</gene>
<dbReference type="VEuPathDB" id="FungiDB:CJJ09_003020"/>
<dbReference type="EMBL" id="LGST01000020">
    <property type="protein sequence ID" value="KNE00149.1"/>
    <property type="molecule type" value="Genomic_DNA"/>
</dbReference>
<protein>
    <submittedName>
        <fullName evidence="1">Uncharacterized protein</fullName>
    </submittedName>
</protein>